<gene>
    <name evidence="2" type="ORF">H9735_10350</name>
</gene>
<dbReference type="SUPFAM" id="SSF141530">
    <property type="entry name" value="PTSIIA/GutA-like"/>
    <property type="match status" value="1"/>
</dbReference>
<name>A0A9D2BAQ2_9FIRM</name>
<dbReference type="PANTHER" id="PTHR40398">
    <property type="entry name" value="PTS SYSTEM GLUCITOL/SORBITOL-SPECIFIC EIIA COMPONENT"/>
    <property type="match status" value="1"/>
</dbReference>
<dbReference type="GO" id="GO:0008982">
    <property type="term" value="F:protein-N(PI)-phosphohistidine-sugar phosphotransferase activity"/>
    <property type="evidence" value="ECO:0007669"/>
    <property type="project" value="InterPro"/>
</dbReference>
<dbReference type="Pfam" id="PF03829">
    <property type="entry name" value="PTSIIA_gutA"/>
    <property type="match status" value="1"/>
</dbReference>
<dbReference type="InterPro" id="IPR004716">
    <property type="entry name" value="PTS_IIA_glucitol/sorbitol-sp"/>
</dbReference>
<comment type="caution">
    <text evidence="1">Lacks conserved residue(s) required for the propagation of feature annotation.</text>
</comment>
<dbReference type="PANTHER" id="PTHR40398:SF1">
    <property type="entry name" value="PTS SYSTEM GLUCITOL_SORBITOL-SPECIFIC EIIA COMPONENT"/>
    <property type="match status" value="1"/>
</dbReference>
<dbReference type="EMBL" id="DXEM01000032">
    <property type="protein sequence ID" value="HIX68502.1"/>
    <property type="molecule type" value="Genomic_DNA"/>
</dbReference>
<sequence length="124" mass="13408">MSKVIFQTEIIELGEQVDAFFEEGMFVLFGENAPDALKDFCYFIDTKDVDGTIKPGNKLVIDNNEFLITAVGDIAQPNLEALGHLTVVFSGAKEAGLPGSICVEAKPMPKLLAGSKLSIVEDEE</sequence>
<dbReference type="Gene3D" id="2.40.33.40">
    <property type="entry name" value="Phosphotransferase system, glucitol/sorbitol-specific IIA component"/>
    <property type="match status" value="1"/>
</dbReference>
<reference evidence="2" key="2">
    <citation type="submission" date="2021-04" db="EMBL/GenBank/DDBJ databases">
        <authorList>
            <person name="Gilroy R."/>
        </authorList>
    </citation>
    <scope>NUCLEOTIDE SEQUENCE</scope>
    <source>
        <strain evidence="2">CHK191-13928</strain>
    </source>
</reference>
<proteinExistence type="predicted"/>
<accession>A0A9D2BAQ2</accession>
<dbReference type="GO" id="GO:0005737">
    <property type="term" value="C:cytoplasm"/>
    <property type="evidence" value="ECO:0007669"/>
    <property type="project" value="InterPro"/>
</dbReference>
<evidence type="ECO:0000256" key="1">
    <source>
        <dbReference type="PROSITE-ProRule" id="PRU00420"/>
    </source>
</evidence>
<reference evidence="2" key="1">
    <citation type="journal article" date="2021" name="PeerJ">
        <title>Extensive microbial diversity within the chicken gut microbiome revealed by metagenomics and culture.</title>
        <authorList>
            <person name="Gilroy R."/>
            <person name="Ravi A."/>
            <person name="Getino M."/>
            <person name="Pursley I."/>
            <person name="Horton D.L."/>
            <person name="Alikhan N.F."/>
            <person name="Baker D."/>
            <person name="Gharbi K."/>
            <person name="Hall N."/>
            <person name="Watson M."/>
            <person name="Adriaenssens E.M."/>
            <person name="Foster-Nyarko E."/>
            <person name="Jarju S."/>
            <person name="Secka A."/>
            <person name="Antonio M."/>
            <person name="Oren A."/>
            <person name="Chaudhuri R.R."/>
            <person name="La Ragione R."/>
            <person name="Hildebrand F."/>
            <person name="Pallen M.J."/>
        </authorList>
    </citation>
    <scope>NUCLEOTIDE SEQUENCE</scope>
    <source>
        <strain evidence="2">CHK191-13928</strain>
    </source>
</reference>
<dbReference type="AlphaFoldDB" id="A0A9D2BAQ2"/>
<organism evidence="2 3">
    <name type="scientific">Candidatus Anaerostipes excrementavium</name>
    <dbReference type="NCBI Taxonomy" id="2838463"/>
    <lineage>
        <taxon>Bacteria</taxon>
        <taxon>Bacillati</taxon>
        <taxon>Bacillota</taxon>
        <taxon>Clostridia</taxon>
        <taxon>Lachnospirales</taxon>
        <taxon>Lachnospiraceae</taxon>
        <taxon>Anaerostipes</taxon>
    </lineage>
</organism>
<comment type="caution">
    <text evidence="2">The sequence shown here is derived from an EMBL/GenBank/DDBJ whole genome shotgun (WGS) entry which is preliminary data.</text>
</comment>
<dbReference type="PROSITE" id="PS51097">
    <property type="entry name" value="PTS_EIIA_TYPE_5"/>
    <property type="match status" value="1"/>
</dbReference>
<dbReference type="GO" id="GO:0016301">
    <property type="term" value="F:kinase activity"/>
    <property type="evidence" value="ECO:0007669"/>
    <property type="project" value="TreeGrafter"/>
</dbReference>
<dbReference type="InterPro" id="IPR036665">
    <property type="entry name" value="PTS_IIA_glucitol/sorbitol_sf"/>
</dbReference>
<evidence type="ECO:0000313" key="2">
    <source>
        <dbReference type="EMBL" id="HIX68502.1"/>
    </source>
</evidence>
<evidence type="ECO:0000313" key="3">
    <source>
        <dbReference type="Proteomes" id="UP000886721"/>
    </source>
</evidence>
<dbReference type="GO" id="GO:0009401">
    <property type="term" value="P:phosphoenolpyruvate-dependent sugar phosphotransferase system"/>
    <property type="evidence" value="ECO:0007669"/>
    <property type="project" value="InterPro"/>
</dbReference>
<protein>
    <submittedName>
        <fullName evidence="2">PTS glucitol/sorbitol transporter subunit IIA</fullName>
    </submittedName>
</protein>
<dbReference type="Proteomes" id="UP000886721">
    <property type="component" value="Unassembled WGS sequence"/>
</dbReference>